<feature type="chain" id="PRO_5002727726" evidence="2">
    <location>
        <begin position="26"/>
        <end position="264"/>
    </location>
</feature>
<evidence type="ECO:0000256" key="1">
    <source>
        <dbReference type="SAM" id="MobiDB-lite"/>
    </source>
</evidence>
<proteinExistence type="predicted"/>
<dbReference type="AlphaFoldDB" id="A8PFT3"/>
<dbReference type="InParanoid" id="A8PFT3"/>
<keyword evidence="4" id="KW-1185">Reference proteome</keyword>
<feature type="region of interest" description="Disordered" evidence="1">
    <location>
        <begin position="24"/>
        <end position="53"/>
    </location>
</feature>
<gene>
    <name evidence="3" type="ORF">CC1G_04851</name>
</gene>
<keyword evidence="2" id="KW-0732">Signal</keyword>
<sequence>MKFSLTKLAVLSSLTILSLAPRALGQDDSSTDDSSTGDSDSGSTTPTPTPGPATLYAIELPKLGEEPIPFPLAMLLVKIPNGPDPYSPIAVDPEGATYYRGVEARAALNRVTYEDGSLGIHTGSLATTYTYTFRADASRIYREYKTDGTGPLGGKAKVHIIDDCVHNGADSNIPEEEREMICSAQIVFAERAKNLPDGQKTTYHTVEHTVTAGVRPLTTITVPENLVLPTETGWEFGAAVRQGSTSTASLLLGFVVACTGLALY</sequence>
<evidence type="ECO:0000256" key="2">
    <source>
        <dbReference type="SAM" id="SignalP"/>
    </source>
</evidence>
<name>A8PFT3_COPC7</name>
<dbReference type="GeneID" id="6017666"/>
<dbReference type="EMBL" id="AACS02000002">
    <property type="protein sequence ID" value="EAU80741.1"/>
    <property type="molecule type" value="Genomic_DNA"/>
</dbReference>
<dbReference type="Proteomes" id="UP000001861">
    <property type="component" value="Unassembled WGS sequence"/>
</dbReference>
<organism evidence="3 4">
    <name type="scientific">Coprinopsis cinerea (strain Okayama-7 / 130 / ATCC MYA-4618 / FGSC 9003)</name>
    <name type="common">Inky cap fungus</name>
    <name type="synonym">Hormographiella aspergillata</name>
    <dbReference type="NCBI Taxonomy" id="240176"/>
    <lineage>
        <taxon>Eukaryota</taxon>
        <taxon>Fungi</taxon>
        <taxon>Dikarya</taxon>
        <taxon>Basidiomycota</taxon>
        <taxon>Agaricomycotina</taxon>
        <taxon>Agaricomycetes</taxon>
        <taxon>Agaricomycetidae</taxon>
        <taxon>Agaricales</taxon>
        <taxon>Agaricineae</taxon>
        <taxon>Psathyrellaceae</taxon>
        <taxon>Coprinopsis</taxon>
    </lineage>
</organism>
<comment type="caution">
    <text evidence="3">The sequence shown here is derived from an EMBL/GenBank/DDBJ whole genome shotgun (WGS) entry which is preliminary data.</text>
</comment>
<dbReference type="KEGG" id="cci:CC1G_04851"/>
<reference evidence="3 4" key="1">
    <citation type="journal article" date="2010" name="Proc. Natl. Acad. Sci. U.S.A.">
        <title>Insights into evolution of multicellular fungi from the assembled chromosomes of the mushroom Coprinopsis cinerea (Coprinus cinereus).</title>
        <authorList>
            <person name="Stajich J.E."/>
            <person name="Wilke S.K."/>
            <person name="Ahren D."/>
            <person name="Au C.H."/>
            <person name="Birren B.W."/>
            <person name="Borodovsky M."/>
            <person name="Burns C."/>
            <person name="Canback B."/>
            <person name="Casselton L.A."/>
            <person name="Cheng C.K."/>
            <person name="Deng J."/>
            <person name="Dietrich F.S."/>
            <person name="Fargo D.C."/>
            <person name="Farman M.L."/>
            <person name="Gathman A.C."/>
            <person name="Goldberg J."/>
            <person name="Guigo R."/>
            <person name="Hoegger P.J."/>
            <person name="Hooker J.B."/>
            <person name="Huggins A."/>
            <person name="James T.Y."/>
            <person name="Kamada T."/>
            <person name="Kilaru S."/>
            <person name="Kodira C."/>
            <person name="Kues U."/>
            <person name="Kupfer D."/>
            <person name="Kwan H.S."/>
            <person name="Lomsadze A."/>
            <person name="Li W."/>
            <person name="Lilly W.W."/>
            <person name="Ma L.J."/>
            <person name="Mackey A.J."/>
            <person name="Manning G."/>
            <person name="Martin F."/>
            <person name="Muraguchi H."/>
            <person name="Natvig D.O."/>
            <person name="Palmerini H."/>
            <person name="Ramesh M.A."/>
            <person name="Rehmeyer C.J."/>
            <person name="Roe B.A."/>
            <person name="Shenoy N."/>
            <person name="Stanke M."/>
            <person name="Ter-Hovhannisyan V."/>
            <person name="Tunlid A."/>
            <person name="Velagapudi R."/>
            <person name="Vision T.J."/>
            <person name="Zeng Q."/>
            <person name="Zolan M.E."/>
            <person name="Pukkila P.J."/>
        </authorList>
    </citation>
    <scope>NUCLEOTIDE SEQUENCE [LARGE SCALE GENOMIC DNA]</scope>
    <source>
        <strain evidence="4">Okayama-7 / 130 / ATCC MYA-4618 / FGSC 9003</strain>
    </source>
</reference>
<evidence type="ECO:0000313" key="3">
    <source>
        <dbReference type="EMBL" id="EAU80741.1"/>
    </source>
</evidence>
<accession>A8PFT3</accession>
<feature type="signal peptide" evidence="2">
    <location>
        <begin position="1"/>
        <end position="25"/>
    </location>
</feature>
<evidence type="ECO:0000313" key="4">
    <source>
        <dbReference type="Proteomes" id="UP000001861"/>
    </source>
</evidence>
<dbReference type="VEuPathDB" id="FungiDB:CC1G_04851"/>
<protein>
    <submittedName>
        <fullName evidence="3">Uncharacterized protein</fullName>
    </submittedName>
</protein>
<dbReference type="RefSeq" id="XP_001841007.1">
    <property type="nucleotide sequence ID" value="XM_001840955.1"/>
</dbReference>
<feature type="compositionally biased region" description="Low complexity" evidence="1">
    <location>
        <begin position="32"/>
        <end position="46"/>
    </location>
</feature>